<name>A0A7I9YQT0_MYCBU</name>
<reference evidence="1 2" key="1">
    <citation type="journal article" date="2019" name="Emerg. Microbes Infect.">
        <title>Comprehensive subspecies identification of 175 nontuberculous mycobacteria species based on 7547 genomic profiles.</title>
        <authorList>
            <person name="Matsumoto Y."/>
            <person name="Kinjo T."/>
            <person name="Motooka D."/>
            <person name="Nabeya D."/>
            <person name="Jung N."/>
            <person name="Uechi K."/>
            <person name="Horii T."/>
            <person name="Iida T."/>
            <person name="Fujita J."/>
            <person name="Nakamura S."/>
        </authorList>
    </citation>
    <scope>NUCLEOTIDE SEQUENCE [LARGE SCALE GENOMIC DNA]</scope>
    <source>
        <strain evidence="1 2">JCM 30725</strain>
    </source>
</reference>
<accession>A0A7I9YQT0</accession>
<evidence type="ECO:0000313" key="1">
    <source>
        <dbReference type="EMBL" id="GFG91030.1"/>
    </source>
</evidence>
<comment type="caution">
    <text evidence="1">The sequence shown here is derived from an EMBL/GenBank/DDBJ whole genome shotgun (WGS) entry which is preliminary data.</text>
</comment>
<sequence length="279" mass="29813">MDQTLLIDVSAVCEISGGVLSIADSLAAMGRPLRLAVPSPAPDPYSLRTAAHLTHRRAALGLAACDAADELTRMAEIFVGTAHTMAGIARWTSVGMLGLVAPSANHPVDYSRRTVRAATPNWAQDNTWTPQNDDEVLSCAVLLNIGDPDLSTPWLPDAAALQTLGDTLATLSERLQQAWPGGSRPAAMLNRFGEWIRVDYRNALQHSVADVNSWATEYMSARTGVATAAADYTAARQAALDGEERSVASEAARQALDRYAGWSLGDWDLADFPRLVDGS</sequence>
<keyword evidence="2" id="KW-1185">Reference proteome</keyword>
<organism evidence="1 2">
    <name type="scientific">Mycobacterium bourgelatii</name>
    <dbReference type="NCBI Taxonomy" id="1273442"/>
    <lineage>
        <taxon>Bacteria</taxon>
        <taxon>Bacillati</taxon>
        <taxon>Actinomycetota</taxon>
        <taxon>Actinomycetes</taxon>
        <taxon>Mycobacteriales</taxon>
        <taxon>Mycobacteriaceae</taxon>
        <taxon>Mycobacterium</taxon>
    </lineage>
</organism>
<gene>
    <name evidence="1" type="ORF">MBOU_30720</name>
</gene>
<dbReference type="EMBL" id="BLKZ01000001">
    <property type="protein sequence ID" value="GFG91030.1"/>
    <property type="molecule type" value="Genomic_DNA"/>
</dbReference>
<dbReference type="AlphaFoldDB" id="A0A7I9YQT0"/>
<evidence type="ECO:0000313" key="2">
    <source>
        <dbReference type="Proteomes" id="UP000465360"/>
    </source>
</evidence>
<dbReference type="RefSeq" id="WP_163713604.1">
    <property type="nucleotide sequence ID" value="NZ_BLKZ01000001.1"/>
</dbReference>
<dbReference type="Proteomes" id="UP000465360">
    <property type="component" value="Unassembled WGS sequence"/>
</dbReference>
<proteinExistence type="predicted"/>
<protein>
    <submittedName>
        <fullName evidence="1">Uncharacterized protein</fullName>
    </submittedName>
</protein>